<dbReference type="EMBL" id="CP062983">
    <property type="protein sequence ID" value="QPC81325.1"/>
    <property type="molecule type" value="Genomic_DNA"/>
</dbReference>
<sequence>MMTNTSLDIQGSKFLINGALVYSDIKNSKPEAHGLLMNARFIQGIFDDKAAPERFAIFGHDHWDPEANTDRLIAALPQWYDHGLRAFTVGLQGGGPVLTLDDWSTIDNNPYGSDGKSLDRAYADRLDRLIHAADKVGMTVIVSFLYASQGPRLQDGRAVRHAVTNASRFLKEGGYSNVIIEVANEYNLPGFAIHPIVQTDEGIASLIDLARKESGGLPVGSSGTGGYANKEVAEASDVILIHGNGLHRQRYYNLIRKVQEWNLDKPIVCNEDSPCFTQFKVAYQTQTSWGYYNNHTKQDVPPDWTITKGEDTYFAHRMAEGIGIQLDPLPEDEQYYLQGLESHMVQDGKRWIRLAALYPEKIDTVEYFRNGEPMGIAYEEPFYPDYVETWIQTPIMMQPDDKVFTARVTQFDGKVIEKTVEL</sequence>
<dbReference type="SUPFAM" id="SSF51445">
    <property type="entry name" value="(Trans)glycosidases"/>
    <property type="match status" value="1"/>
</dbReference>
<keyword evidence="2" id="KW-1185">Reference proteome</keyword>
<evidence type="ECO:0000313" key="1">
    <source>
        <dbReference type="EMBL" id="QPC81325.1"/>
    </source>
</evidence>
<reference evidence="1 2" key="1">
    <citation type="submission" date="2020-02" db="EMBL/GenBank/DDBJ databases">
        <authorList>
            <person name="Zheng R.K."/>
            <person name="Sun C.M."/>
        </authorList>
    </citation>
    <scope>NUCLEOTIDE SEQUENCE [LARGE SCALE GENOMIC DNA]</scope>
    <source>
        <strain evidence="2">rifampicinis</strain>
    </source>
</reference>
<dbReference type="RefSeq" id="WP_195169398.1">
    <property type="nucleotide sequence ID" value="NZ_CP062983.1"/>
</dbReference>
<evidence type="ECO:0000313" key="2">
    <source>
        <dbReference type="Proteomes" id="UP000594468"/>
    </source>
</evidence>
<organism evidence="1 2">
    <name type="scientific">Phototrophicus methaneseepsis</name>
    <dbReference type="NCBI Taxonomy" id="2710758"/>
    <lineage>
        <taxon>Bacteria</taxon>
        <taxon>Bacillati</taxon>
        <taxon>Chloroflexota</taxon>
        <taxon>Candidatus Thermofontia</taxon>
        <taxon>Phototrophicales</taxon>
        <taxon>Phototrophicaceae</taxon>
        <taxon>Phototrophicus</taxon>
    </lineage>
</organism>
<dbReference type="InterPro" id="IPR017853">
    <property type="entry name" value="GH"/>
</dbReference>
<name>A0A7S8E6M9_9CHLR</name>
<evidence type="ECO:0008006" key="3">
    <source>
        <dbReference type="Google" id="ProtNLM"/>
    </source>
</evidence>
<protein>
    <recommendedName>
        <fullName evidence="3">Glycoside hydrolase family 5 domain-containing protein</fullName>
    </recommendedName>
</protein>
<dbReference type="Gene3D" id="3.20.20.80">
    <property type="entry name" value="Glycosidases"/>
    <property type="match status" value="1"/>
</dbReference>
<proteinExistence type="predicted"/>
<dbReference type="AlphaFoldDB" id="A0A7S8E6M9"/>
<dbReference type="KEGG" id="pmet:G4Y79_16670"/>
<gene>
    <name evidence="1" type="ORF">G4Y79_16670</name>
</gene>
<accession>A0A7S8E6M9</accession>
<dbReference type="Proteomes" id="UP000594468">
    <property type="component" value="Chromosome"/>
</dbReference>